<name>A0A3S4VJU0_HAEPA</name>
<gene>
    <name evidence="3" type="ORF">NCTC10665_00242</name>
</gene>
<evidence type="ECO:0000256" key="1">
    <source>
        <dbReference type="SAM" id="Phobius"/>
    </source>
</evidence>
<protein>
    <submittedName>
        <fullName evidence="3">Uncharacterized protein conserved in bacteria</fullName>
    </submittedName>
</protein>
<keyword evidence="1" id="KW-0812">Transmembrane</keyword>
<feature type="transmembrane region" description="Helical" evidence="1">
    <location>
        <begin position="43"/>
        <end position="62"/>
    </location>
</feature>
<proteinExistence type="predicted"/>
<feature type="domain" description="Acyltransferase 3" evidence="2">
    <location>
        <begin position="11"/>
        <end position="158"/>
    </location>
</feature>
<dbReference type="AlphaFoldDB" id="A0A3S4VJU0"/>
<dbReference type="Pfam" id="PF01757">
    <property type="entry name" value="Acyl_transf_3"/>
    <property type="match status" value="1"/>
</dbReference>
<dbReference type="InterPro" id="IPR002656">
    <property type="entry name" value="Acyl_transf_3_dom"/>
</dbReference>
<keyword evidence="1" id="KW-1133">Transmembrane helix</keyword>
<sequence length="177" mass="20405">MLFQIIGIQYNWDISFPMNGYVMFLLIGFLLSEIHLSKRVRITFYILGILGAIIRYCGTVYYSTINNNLDRILFSYTQFHSVFLAVSIFILIKEISVYVENGEIIRIVKALSSCSFGIYLIHVFMMYKVELPILGIEADNVYWTFFGAFLTYFACFSIVFLIKSRICGGDNPLSLLD</sequence>
<dbReference type="EMBL" id="LR134481">
    <property type="protein sequence ID" value="VEI29348.1"/>
    <property type="molecule type" value="Genomic_DNA"/>
</dbReference>
<reference evidence="3 4" key="1">
    <citation type="submission" date="2018-12" db="EMBL/GenBank/DDBJ databases">
        <authorList>
            <consortium name="Pathogen Informatics"/>
        </authorList>
    </citation>
    <scope>NUCLEOTIDE SEQUENCE [LARGE SCALE GENOMIC DNA]</scope>
    <source>
        <strain evidence="3 4">NCTC10665</strain>
    </source>
</reference>
<feature type="transmembrane region" description="Helical" evidence="1">
    <location>
        <begin position="104"/>
        <end position="129"/>
    </location>
</feature>
<feature type="transmembrane region" description="Helical" evidence="1">
    <location>
        <begin position="141"/>
        <end position="162"/>
    </location>
</feature>
<evidence type="ECO:0000313" key="4">
    <source>
        <dbReference type="Proteomes" id="UP000268879"/>
    </source>
</evidence>
<feature type="transmembrane region" description="Helical" evidence="1">
    <location>
        <begin position="74"/>
        <end position="92"/>
    </location>
</feature>
<accession>A0A3S4VJU0</accession>
<feature type="transmembrane region" description="Helical" evidence="1">
    <location>
        <begin position="12"/>
        <end position="31"/>
    </location>
</feature>
<dbReference type="GO" id="GO:0016747">
    <property type="term" value="F:acyltransferase activity, transferring groups other than amino-acyl groups"/>
    <property type="evidence" value="ECO:0007669"/>
    <property type="project" value="InterPro"/>
</dbReference>
<organism evidence="3 4">
    <name type="scientific">Haemophilus parainfluenzae</name>
    <dbReference type="NCBI Taxonomy" id="729"/>
    <lineage>
        <taxon>Bacteria</taxon>
        <taxon>Pseudomonadati</taxon>
        <taxon>Pseudomonadota</taxon>
        <taxon>Gammaproteobacteria</taxon>
        <taxon>Pasteurellales</taxon>
        <taxon>Pasteurellaceae</taxon>
        <taxon>Haemophilus</taxon>
    </lineage>
</organism>
<dbReference type="Proteomes" id="UP000268879">
    <property type="component" value="Chromosome"/>
</dbReference>
<evidence type="ECO:0000313" key="3">
    <source>
        <dbReference type="EMBL" id="VEI29348.1"/>
    </source>
</evidence>
<keyword evidence="1" id="KW-0472">Membrane</keyword>
<evidence type="ECO:0000259" key="2">
    <source>
        <dbReference type="Pfam" id="PF01757"/>
    </source>
</evidence>